<evidence type="ECO:0000313" key="2">
    <source>
        <dbReference type="Proteomes" id="UP000237983"/>
    </source>
</evidence>
<keyword evidence="2" id="KW-1185">Reference proteome</keyword>
<sequence length="100" mass="11049">MATITIDGKDFNGTTDDMAGILLVVRKLIEFGEPEWLVLDGTTDEEPVKTVLLITESTKVSAFLDDLQNSDTGSSWTSNVSMLTERFFSSKDDEKPEISN</sequence>
<dbReference type="Proteomes" id="UP000237983">
    <property type="component" value="Unassembled WGS sequence"/>
</dbReference>
<evidence type="ECO:0000313" key="1">
    <source>
        <dbReference type="EMBL" id="PRY70192.1"/>
    </source>
</evidence>
<dbReference type="AlphaFoldDB" id="A0A2T0VIZ5"/>
<proteinExistence type="predicted"/>
<organism evidence="1 2">
    <name type="scientific">Glaciihabitans tibetensis</name>
    <dbReference type="NCBI Taxonomy" id="1266600"/>
    <lineage>
        <taxon>Bacteria</taxon>
        <taxon>Bacillati</taxon>
        <taxon>Actinomycetota</taxon>
        <taxon>Actinomycetes</taxon>
        <taxon>Micrococcales</taxon>
        <taxon>Microbacteriaceae</taxon>
        <taxon>Glaciihabitans</taxon>
    </lineage>
</organism>
<protein>
    <submittedName>
        <fullName evidence="1">Uncharacterized protein</fullName>
    </submittedName>
</protein>
<dbReference type="RefSeq" id="WP_106209137.1">
    <property type="nucleotide sequence ID" value="NZ_PVTL01000001.1"/>
</dbReference>
<reference evidence="1 2" key="1">
    <citation type="submission" date="2018-03" db="EMBL/GenBank/DDBJ databases">
        <title>Genomic Encyclopedia of Type Strains, Phase III (KMG-III): the genomes of soil and plant-associated and newly described type strains.</title>
        <authorList>
            <person name="Whitman W."/>
        </authorList>
    </citation>
    <scope>NUCLEOTIDE SEQUENCE [LARGE SCALE GENOMIC DNA]</scope>
    <source>
        <strain evidence="1 2">CGMCC 1.12484</strain>
    </source>
</reference>
<gene>
    <name evidence="1" type="ORF">B0I08_101320</name>
</gene>
<accession>A0A2T0VIZ5</accession>
<name>A0A2T0VIZ5_9MICO</name>
<dbReference type="EMBL" id="PVTL01000001">
    <property type="protein sequence ID" value="PRY70192.1"/>
    <property type="molecule type" value="Genomic_DNA"/>
</dbReference>
<dbReference type="OrthoDB" id="9808544at2"/>
<comment type="caution">
    <text evidence="1">The sequence shown here is derived from an EMBL/GenBank/DDBJ whole genome shotgun (WGS) entry which is preliminary data.</text>
</comment>